<gene>
    <name evidence="2" type="ORF">BDV35DRAFT_401473</name>
</gene>
<dbReference type="VEuPathDB" id="FungiDB:F9C07_2261594"/>
<dbReference type="EMBL" id="ML734713">
    <property type="protein sequence ID" value="KAB8240877.1"/>
    <property type="molecule type" value="Genomic_DNA"/>
</dbReference>
<reference evidence="2" key="1">
    <citation type="submission" date="2019-04" db="EMBL/GenBank/DDBJ databases">
        <title>Friends and foes A comparative genomics study of 23 Aspergillus species from section Flavi.</title>
        <authorList>
            <consortium name="DOE Joint Genome Institute"/>
            <person name="Kjaerbolling I."/>
            <person name="Vesth T."/>
            <person name="Frisvad J.C."/>
            <person name="Nybo J.L."/>
            <person name="Theobald S."/>
            <person name="Kildgaard S."/>
            <person name="Isbrandt T."/>
            <person name="Kuo A."/>
            <person name="Sato A."/>
            <person name="Lyhne E.K."/>
            <person name="Kogle M.E."/>
            <person name="Wiebenga A."/>
            <person name="Kun R.S."/>
            <person name="Lubbers R.J."/>
            <person name="Makela M.R."/>
            <person name="Barry K."/>
            <person name="Chovatia M."/>
            <person name="Clum A."/>
            <person name="Daum C."/>
            <person name="Haridas S."/>
            <person name="He G."/>
            <person name="LaButti K."/>
            <person name="Lipzen A."/>
            <person name="Mondo S."/>
            <person name="Riley R."/>
            <person name="Salamov A."/>
            <person name="Simmons B.A."/>
            <person name="Magnuson J.K."/>
            <person name="Henrissat B."/>
            <person name="Mortensen U.H."/>
            <person name="Larsen T.O."/>
            <person name="Devries R.P."/>
            <person name="Grigoriev I.V."/>
            <person name="Machida M."/>
            <person name="Baker S.E."/>
            <person name="Andersen M.R."/>
        </authorList>
    </citation>
    <scope>NUCLEOTIDE SEQUENCE [LARGE SCALE GENOMIC DNA]</scope>
    <source>
        <strain evidence="2">CBS 121.62</strain>
    </source>
</reference>
<organism evidence="2">
    <name type="scientific">Aspergillus flavus</name>
    <dbReference type="NCBI Taxonomy" id="5059"/>
    <lineage>
        <taxon>Eukaryota</taxon>
        <taxon>Fungi</taxon>
        <taxon>Dikarya</taxon>
        <taxon>Ascomycota</taxon>
        <taxon>Pezizomycotina</taxon>
        <taxon>Eurotiomycetes</taxon>
        <taxon>Eurotiomycetidae</taxon>
        <taxon>Eurotiales</taxon>
        <taxon>Aspergillaceae</taxon>
        <taxon>Aspergillus</taxon>
        <taxon>Aspergillus subgen. Circumdati</taxon>
    </lineage>
</organism>
<evidence type="ECO:0000313" key="2">
    <source>
        <dbReference type="EMBL" id="KAB8240877.1"/>
    </source>
</evidence>
<dbReference type="Gene3D" id="3.30.70.330">
    <property type="match status" value="1"/>
</dbReference>
<dbReference type="Proteomes" id="UP000325434">
    <property type="component" value="Unassembled WGS sequence"/>
</dbReference>
<dbReference type="InterPro" id="IPR035979">
    <property type="entry name" value="RBD_domain_sf"/>
</dbReference>
<dbReference type="AlphaFoldDB" id="A0A5N6GGC4"/>
<dbReference type="InterPro" id="IPR012677">
    <property type="entry name" value="Nucleotide-bd_a/b_plait_sf"/>
</dbReference>
<protein>
    <recommendedName>
        <fullName evidence="3">RRM domain-containing protein</fullName>
    </recommendedName>
</protein>
<dbReference type="GO" id="GO:0003676">
    <property type="term" value="F:nucleic acid binding"/>
    <property type="evidence" value="ECO:0007669"/>
    <property type="project" value="InterPro"/>
</dbReference>
<name>A0A5N6GGC4_ASPFL</name>
<evidence type="ECO:0008006" key="3">
    <source>
        <dbReference type="Google" id="ProtNLM"/>
    </source>
</evidence>
<proteinExistence type="predicted"/>
<feature type="compositionally biased region" description="Pro residues" evidence="1">
    <location>
        <begin position="150"/>
        <end position="165"/>
    </location>
</feature>
<dbReference type="CDD" id="cd00590">
    <property type="entry name" value="RRM_SF"/>
    <property type="match status" value="1"/>
</dbReference>
<feature type="region of interest" description="Disordered" evidence="1">
    <location>
        <begin position="137"/>
        <end position="168"/>
    </location>
</feature>
<dbReference type="VEuPathDB" id="FungiDB:AFLA_010264"/>
<sequence length="255" mass="28501">MHNNVTYIGDMAPSPEHPNHNEPQLTFEEVQQRYGKDARLFVGNLSVNVDQSTLMRDLHEAFRPFGACCVGLKYSRTRQGLQLPGAFVQFEVSHLLCASLNGLQYETNDLQRPEYAQAALSLDQQRELHNRPLRVERAAGQRNRSANGSPPYPQHGPSPQAPYPQMPQQWYPSLQRSSLESISGSYEYPYMAGAPGPYPPVWGEHSYPGQVEANNVPIQEQASGGQVERQQGSTAAIWNGPLIVDGSCWADKRRK</sequence>
<accession>A0A5N6GGC4</accession>
<dbReference type="SUPFAM" id="SSF54928">
    <property type="entry name" value="RNA-binding domain, RBD"/>
    <property type="match status" value="1"/>
</dbReference>
<evidence type="ECO:0000256" key="1">
    <source>
        <dbReference type="SAM" id="MobiDB-lite"/>
    </source>
</evidence>